<dbReference type="Proteomes" id="UP000011770">
    <property type="component" value="Unassembled WGS sequence"/>
</dbReference>
<evidence type="ECO:0000256" key="2">
    <source>
        <dbReference type="ARBA" id="ARBA00022980"/>
    </source>
</evidence>
<dbReference type="AlphaFoldDB" id="M3H154"/>
<dbReference type="GO" id="GO:0006412">
    <property type="term" value="P:translation"/>
    <property type="evidence" value="ECO:0007669"/>
    <property type="project" value="UniProtKB-UniRule"/>
</dbReference>
<dbReference type="FunFam" id="3.30.230.10:FF:000001">
    <property type="entry name" value="30S ribosomal protein S9"/>
    <property type="match status" value="1"/>
</dbReference>
<dbReference type="HAMAP" id="MF_00532_B">
    <property type="entry name" value="Ribosomal_uS9_B"/>
    <property type="match status" value="1"/>
</dbReference>
<evidence type="ECO:0000313" key="7">
    <source>
        <dbReference type="EMBL" id="EMF82480.1"/>
    </source>
</evidence>
<dbReference type="SUPFAM" id="SSF54211">
    <property type="entry name" value="Ribosomal protein S5 domain 2-like"/>
    <property type="match status" value="1"/>
</dbReference>
<evidence type="ECO:0000256" key="5">
    <source>
        <dbReference type="HAMAP-Rule" id="MF_00532"/>
    </source>
</evidence>
<dbReference type="PANTHER" id="PTHR21569">
    <property type="entry name" value="RIBOSOMAL PROTEIN S9"/>
    <property type="match status" value="1"/>
</dbReference>
<dbReference type="InterPro" id="IPR020574">
    <property type="entry name" value="Ribosomal_uS9_CS"/>
</dbReference>
<evidence type="ECO:0000256" key="6">
    <source>
        <dbReference type="RuleBase" id="RU003815"/>
    </source>
</evidence>
<accession>M3H154</accession>
<evidence type="ECO:0000256" key="4">
    <source>
        <dbReference type="ARBA" id="ARBA00035259"/>
    </source>
</evidence>
<protein>
    <recommendedName>
        <fullName evidence="4 5">Small ribosomal subunit protein uS9</fullName>
    </recommendedName>
</protein>
<dbReference type="InterPro" id="IPR014721">
    <property type="entry name" value="Ribsml_uS5_D2-typ_fold_subgr"/>
</dbReference>
<evidence type="ECO:0000256" key="3">
    <source>
        <dbReference type="ARBA" id="ARBA00023274"/>
    </source>
</evidence>
<dbReference type="GO" id="GO:0003735">
    <property type="term" value="F:structural constituent of ribosome"/>
    <property type="evidence" value="ECO:0007669"/>
    <property type="project" value="InterPro"/>
</dbReference>
<dbReference type="PANTHER" id="PTHR21569:SF1">
    <property type="entry name" value="SMALL RIBOSOMAL SUBUNIT PROTEIN US9M"/>
    <property type="match status" value="1"/>
</dbReference>
<dbReference type="InterPro" id="IPR020568">
    <property type="entry name" value="Ribosomal_Su5_D2-typ_SF"/>
</dbReference>
<comment type="similarity">
    <text evidence="1 5 6">Belongs to the universal ribosomal protein uS9 family.</text>
</comment>
<comment type="caution">
    <text evidence="7">The sequence shown here is derived from an EMBL/GenBank/DDBJ whole genome shotgun (WGS) entry which is preliminary data.</text>
</comment>
<proteinExistence type="inferred from homology"/>
<evidence type="ECO:0000313" key="8">
    <source>
        <dbReference type="Proteomes" id="UP000011770"/>
    </source>
</evidence>
<reference evidence="7 8" key="1">
    <citation type="submission" date="2013-01" db="EMBL/GenBank/DDBJ databases">
        <authorList>
            <person name="Harkins D.M."/>
            <person name="Durkin A.S."/>
            <person name="Brinkac L.M."/>
            <person name="Haft D.H."/>
            <person name="Selengut J.D."/>
            <person name="Sanka R."/>
            <person name="DePew J."/>
            <person name="Purushe J."/>
            <person name="Tulsiani S.M."/>
            <person name="Graham G.C."/>
            <person name="Burns M.-A."/>
            <person name="Dohnt M.F."/>
            <person name="Smythe L.D."/>
            <person name="McKay D.B."/>
            <person name="Craig S.B."/>
            <person name="Vinetz J.M."/>
            <person name="Sutton G.G."/>
            <person name="Nierman W.C."/>
            <person name="Fouts D.E."/>
        </authorList>
    </citation>
    <scope>NUCLEOTIDE SEQUENCE [LARGE SCALE GENOMIC DNA]</scope>
    <source>
        <strain evidence="7 8">LT2116</strain>
    </source>
</reference>
<evidence type="ECO:0000256" key="1">
    <source>
        <dbReference type="ARBA" id="ARBA00005251"/>
    </source>
</evidence>
<dbReference type="InterPro" id="IPR023035">
    <property type="entry name" value="Ribosomal_uS9_bac/plastid"/>
</dbReference>
<dbReference type="InterPro" id="IPR000754">
    <property type="entry name" value="Ribosomal_uS9"/>
</dbReference>
<name>M3H154_9LEPT</name>
<sequence>MASTKEIWAVGRRKTSVARAKIKEGSGKITVNHKDIKDYLQNRKAIIDEAIRPLSLLNVQDKYDLNLNVTGGGITGQVGAIRHALARAICRIKPEFRPAVKKEGFLTRDPRMVERKKYGLHKARRGTQFSKR</sequence>
<keyword evidence="3 5" id="KW-0687">Ribonucleoprotein</keyword>
<organism evidence="7 8">
    <name type="scientific">Leptospira weilii serovar Topaz str. LT2116</name>
    <dbReference type="NCBI Taxonomy" id="1088540"/>
    <lineage>
        <taxon>Bacteria</taxon>
        <taxon>Pseudomonadati</taxon>
        <taxon>Spirochaetota</taxon>
        <taxon>Spirochaetia</taxon>
        <taxon>Leptospirales</taxon>
        <taxon>Leptospiraceae</taxon>
        <taxon>Leptospira</taxon>
    </lineage>
</organism>
<keyword evidence="2 5" id="KW-0689">Ribosomal protein</keyword>
<dbReference type="NCBIfam" id="NF001099">
    <property type="entry name" value="PRK00132.1"/>
    <property type="match status" value="1"/>
</dbReference>
<dbReference type="PROSITE" id="PS00360">
    <property type="entry name" value="RIBOSOMAL_S9"/>
    <property type="match status" value="1"/>
</dbReference>
<dbReference type="EMBL" id="AHOR02000022">
    <property type="protein sequence ID" value="EMF82480.1"/>
    <property type="molecule type" value="Genomic_DNA"/>
</dbReference>
<gene>
    <name evidence="5 7" type="primary">rpsI</name>
    <name evidence="7" type="ORF">LEP1GSC188_0208</name>
</gene>
<dbReference type="GO" id="GO:0003723">
    <property type="term" value="F:RNA binding"/>
    <property type="evidence" value="ECO:0007669"/>
    <property type="project" value="TreeGrafter"/>
</dbReference>
<dbReference type="GO" id="GO:0022627">
    <property type="term" value="C:cytosolic small ribosomal subunit"/>
    <property type="evidence" value="ECO:0007669"/>
    <property type="project" value="TreeGrafter"/>
</dbReference>
<dbReference type="Pfam" id="PF00380">
    <property type="entry name" value="Ribosomal_S9"/>
    <property type="match status" value="1"/>
</dbReference>
<dbReference type="Gene3D" id="3.30.230.10">
    <property type="match status" value="1"/>
</dbReference>